<reference evidence="2 3" key="1">
    <citation type="journal article" date="2020" name="Cell">
        <title>Large-Scale Comparative Analyses of Tick Genomes Elucidate Their Genetic Diversity and Vector Capacities.</title>
        <authorList>
            <consortium name="Tick Genome and Microbiome Consortium (TIGMIC)"/>
            <person name="Jia N."/>
            <person name="Wang J."/>
            <person name="Shi W."/>
            <person name="Du L."/>
            <person name="Sun Y."/>
            <person name="Zhan W."/>
            <person name="Jiang J.F."/>
            <person name="Wang Q."/>
            <person name="Zhang B."/>
            <person name="Ji P."/>
            <person name="Bell-Sakyi L."/>
            <person name="Cui X.M."/>
            <person name="Yuan T.T."/>
            <person name="Jiang B.G."/>
            <person name="Yang W.F."/>
            <person name="Lam T.T."/>
            <person name="Chang Q.C."/>
            <person name="Ding S.J."/>
            <person name="Wang X.J."/>
            <person name="Zhu J.G."/>
            <person name="Ruan X.D."/>
            <person name="Zhao L."/>
            <person name="Wei J.T."/>
            <person name="Ye R.Z."/>
            <person name="Que T.C."/>
            <person name="Du C.H."/>
            <person name="Zhou Y.H."/>
            <person name="Cheng J.X."/>
            <person name="Dai P.F."/>
            <person name="Guo W.B."/>
            <person name="Han X.H."/>
            <person name="Huang E.J."/>
            <person name="Li L.F."/>
            <person name="Wei W."/>
            <person name="Gao Y.C."/>
            <person name="Liu J.Z."/>
            <person name="Shao H.Z."/>
            <person name="Wang X."/>
            <person name="Wang C.C."/>
            <person name="Yang T.C."/>
            <person name="Huo Q.B."/>
            <person name="Li W."/>
            <person name="Chen H.Y."/>
            <person name="Chen S.E."/>
            <person name="Zhou L.G."/>
            <person name="Ni X.B."/>
            <person name="Tian J.H."/>
            <person name="Sheng Y."/>
            <person name="Liu T."/>
            <person name="Pan Y.S."/>
            <person name="Xia L.Y."/>
            <person name="Li J."/>
            <person name="Zhao F."/>
            <person name="Cao W.C."/>
        </authorList>
    </citation>
    <scope>NUCLEOTIDE SEQUENCE [LARGE SCALE GENOMIC DNA]</scope>
    <source>
        <strain evidence="2">HaeL-2018</strain>
    </source>
</reference>
<organism evidence="2 3">
    <name type="scientific">Haemaphysalis longicornis</name>
    <name type="common">Bush tick</name>
    <dbReference type="NCBI Taxonomy" id="44386"/>
    <lineage>
        <taxon>Eukaryota</taxon>
        <taxon>Metazoa</taxon>
        <taxon>Ecdysozoa</taxon>
        <taxon>Arthropoda</taxon>
        <taxon>Chelicerata</taxon>
        <taxon>Arachnida</taxon>
        <taxon>Acari</taxon>
        <taxon>Parasitiformes</taxon>
        <taxon>Ixodida</taxon>
        <taxon>Ixodoidea</taxon>
        <taxon>Ixodidae</taxon>
        <taxon>Haemaphysalinae</taxon>
        <taxon>Haemaphysalis</taxon>
    </lineage>
</organism>
<name>A0A9J6GBD4_HAELO</name>
<feature type="region of interest" description="Disordered" evidence="1">
    <location>
        <begin position="1"/>
        <end position="66"/>
    </location>
</feature>
<keyword evidence="3" id="KW-1185">Reference proteome</keyword>
<gene>
    <name evidence="2" type="ORF">HPB48_021135</name>
</gene>
<feature type="compositionally biased region" description="Polar residues" evidence="1">
    <location>
        <begin position="29"/>
        <end position="39"/>
    </location>
</feature>
<accession>A0A9J6GBD4</accession>
<comment type="caution">
    <text evidence="2">The sequence shown here is derived from an EMBL/GenBank/DDBJ whole genome shotgun (WGS) entry which is preliminary data.</text>
</comment>
<protein>
    <submittedName>
        <fullName evidence="2">Uncharacterized protein</fullName>
    </submittedName>
</protein>
<dbReference type="AlphaFoldDB" id="A0A9J6GBD4"/>
<dbReference type="VEuPathDB" id="VectorBase:HLOH_056540"/>
<proteinExistence type="predicted"/>
<dbReference type="EMBL" id="JABSTR010000005">
    <property type="protein sequence ID" value="KAH9371724.1"/>
    <property type="molecule type" value="Genomic_DNA"/>
</dbReference>
<evidence type="ECO:0000313" key="3">
    <source>
        <dbReference type="Proteomes" id="UP000821853"/>
    </source>
</evidence>
<dbReference type="Proteomes" id="UP000821853">
    <property type="component" value="Chromosome 3"/>
</dbReference>
<evidence type="ECO:0000313" key="2">
    <source>
        <dbReference type="EMBL" id="KAH9371724.1"/>
    </source>
</evidence>
<evidence type="ECO:0000256" key="1">
    <source>
        <dbReference type="SAM" id="MobiDB-lite"/>
    </source>
</evidence>
<sequence>MPNVAEGPRKVPRRGSPPAISPKRAMPVASSTKQKSTQEAMDGEEAPVSKAAVETPKAEEQTQLPQGDTLTAILAALGRIEDRLNTLEVKHARLATRVAAIKWISWGSVIWTPVPPGKRKGVELQ</sequence>